<dbReference type="PANTHER" id="PTHR33452">
    <property type="entry name" value="OXIDOREDUCTASE CATD-RELATED"/>
    <property type="match status" value="1"/>
</dbReference>
<keyword evidence="3" id="KW-1003">Cell membrane</keyword>
<gene>
    <name evidence="8" type="ORF">ENS31_13915</name>
</gene>
<dbReference type="GO" id="GO:0005886">
    <property type="term" value="C:plasma membrane"/>
    <property type="evidence" value="ECO:0007669"/>
    <property type="project" value="UniProtKB-SubCell"/>
</dbReference>
<evidence type="ECO:0000256" key="6">
    <source>
        <dbReference type="ARBA" id="ARBA00023136"/>
    </source>
</evidence>
<dbReference type="Pfam" id="PF07681">
    <property type="entry name" value="DoxX"/>
    <property type="match status" value="1"/>
</dbReference>
<proteinExistence type="inferred from homology"/>
<keyword evidence="4 7" id="KW-0812">Transmembrane</keyword>
<accession>A0A7V2ZME0</accession>
<comment type="caution">
    <text evidence="8">The sequence shown here is derived from an EMBL/GenBank/DDBJ whole genome shotgun (WGS) entry which is preliminary data.</text>
</comment>
<dbReference type="InterPro" id="IPR032808">
    <property type="entry name" value="DoxX"/>
</dbReference>
<dbReference type="AlphaFoldDB" id="A0A7V2ZME0"/>
<dbReference type="PANTHER" id="PTHR33452:SF1">
    <property type="entry name" value="INNER MEMBRANE PROTEIN YPHA-RELATED"/>
    <property type="match status" value="1"/>
</dbReference>
<sequence>MTKKLLHPGSYSPEINVALFFLRITIGIFMLTHGFGKLTMLLEGNAVQFADPLGIGPAMSLALVVFAEVFCSALLILGAATRFAVIPLLVTMLVVAFIVHSNDAFRIKEMALLYLTIFISLLIAGAGKFSVDNLIYKKINS</sequence>
<organism evidence="8">
    <name type="scientific">Ignavibacterium album</name>
    <dbReference type="NCBI Taxonomy" id="591197"/>
    <lineage>
        <taxon>Bacteria</taxon>
        <taxon>Pseudomonadati</taxon>
        <taxon>Ignavibacteriota</taxon>
        <taxon>Ignavibacteria</taxon>
        <taxon>Ignavibacteriales</taxon>
        <taxon>Ignavibacteriaceae</taxon>
        <taxon>Ignavibacterium</taxon>
    </lineage>
</organism>
<comment type="subcellular location">
    <subcellularLocation>
        <location evidence="1">Cell membrane</location>
        <topology evidence="1">Multi-pass membrane protein</topology>
    </subcellularLocation>
</comment>
<keyword evidence="5 7" id="KW-1133">Transmembrane helix</keyword>
<evidence type="ECO:0000256" key="7">
    <source>
        <dbReference type="SAM" id="Phobius"/>
    </source>
</evidence>
<comment type="similarity">
    <text evidence="2">Belongs to the DoxX family.</text>
</comment>
<evidence type="ECO:0000313" key="8">
    <source>
        <dbReference type="EMBL" id="HFI92610.1"/>
    </source>
</evidence>
<evidence type="ECO:0000256" key="3">
    <source>
        <dbReference type="ARBA" id="ARBA00022475"/>
    </source>
</evidence>
<dbReference type="EMBL" id="DSUJ01000011">
    <property type="protein sequence ID" value="HFI92610.1"/>
    <property type="molecule type" value="Genomic_DNA"/>
</dbReference>
<keyword evidence="6 7" id="KW-0472">Membrane</keyword>
<protein>
    <submittedName>
        <fullName evidence="8">DoxX family protein</fullName>
    </submittedName>
</protein>
<evidence type="ECO:0000256" key="1">
    <source>
        <dbReference type="ARBA" id="ARBA00004651"/>
    </source>
</evidence>
<dbReference type="InterPro" id="IPR051907">
    <property type="entry name" value="DoxX-like_oxidoreductase"/>
</dbReference>
<feature type="transmembrane region" description="Helical" evidence="7">
    <location>
        <begin position="111"/>
        <end position="131"/>
    </location>
</feature>
<feature type="transmembrane region" description="Helical" evidence="7">
    <location>
        <begin position="54"/>
        <end position="77"/>
    </location>
</feature>
<feature type="transmembrane region" description="Helical" evidence="7">
    <location>
        <begin position="83"/>
        <end position="99"/>
    </location>
</feature>
<reference evidence="8" key="1">
    <citation type="journal article" date="2020" name="mSystems">
        <title>Genome- and Community-Level Interaction Insights into Carbon Utilization and Element Cycling Functions of Hydrothermarchaeota in Hydrothermal Sediment.</title>
        <authorList>
            <person name="Zhou Z."/>
            <person name="Liu Y."/>
            <person name="Xu W."/>
            <person name="Pan J."/>
            <person name="Luo Z.H."/>
            <person name="Li M."/>
        </authorList>
    </citation>
    <scope>NUCLEOTIDE SEQUENCE [LARGE SCALE GENOMIC DNA]</scope>
    <source>
        <strain evidence="8">SpSt-479</strain>
    </source>
</reference>
<name>A0A7V2ZME0_9BACT</name>
<evidence type="ECO:0000256" key="4">
    <source>
        <dbReference type="ARBA" id="ARBA00022692"/>
    </source>
</evidence>
<evidence type="ECO:0000256" key="2">
    <source>
        <dbReference type="ARBA" id="ARBA00006679"/>
    </source>
</evidence>
<feature type="transmembrane region" description="Helical" evidence="7">
    <location>
        <begin position="20"/>
        <end position="42"/>
    </location>
</feature>
<evidence type="ECO:0000256" key="5">
    <source>
        <dbReference type="ARBA" id="ARBA00022989"/>
    </source>
</evidence>